<dbReference type="Proteomes" id="UP000663844">
    <property type="component" value="Unassembled WGS sequence"/>
</dbReference>
<dbReference type="Pfam" id="PF08385">
    <property type="entry name" value="DHC_N1"/>
    <property type="match status" value="1"/>
</dbReference>
<evidence type="ECO:0000313" key="2">
    <source>
        <dbReference type="EMBL" id="CAF4383721.1"/>
    </source>
</evidence>
<evidence type="ECO:0000313" key="3">
    <source>
        <dbReference type="Proteomes" id="UP000663844"/>
    </source>
</evidence>
<evidence type="ECO:0000259" key="1">
    <source>
        <dbReference type="Pfam" id="PF08385"/>
    </source>
</evidence>
<feature type="domain" description="Dynein heavy chain tail" evidence="1">
    <location>
        <begin position="1"/>
        <end position="162"/>
    </location>
</feature>
<feature type="non-terminal residue" evidence="2">
    <location>
        <position position="1"/>
    </location>
</feature>
<comment type="caution">
    <text evidence="2">The sequence shown here is derived from an EMBL/GenBank/DDBJ whole genome shotgun (WGS) entry which is preliminary data.</text>
</comment>
<dbReference type="GO" id="GO:0045505">
    <property type="term" value="F:dynein intermediate chain binding"/>
    <property type="evidence" value="ECO:0007669"/>
    <property type="project" value="InterPro"/>
</dbReference>
<accession>A0A820N5Z1</accession>
<dbReference type="InterPro" id="IPR026983">
    <property type="entry name" value="DHC"/>
</dbReference>
<dbReference type="EMBL" id="CAJOAZ010024334">
    <property type="protein sequence ID" value="CAF4383721.1"/>
    <property type="molecule type" value="Genomic_DNA"/>
</dbReference>
<dbReference type="PANTHER" id="PTHR46532">
    <property type="entry name" value="MALE FERTILITY FACTOR KL5"/>
    <property type="match status" value="1"/>
</dbReference>
<organism evidence="2 3">
    <name type="scientific">Adineta steineri</name>
    <dbReference type="NCBI Taxonomy" id="433720"/>
    <lineage>
        <taxon>Eukaryota</taxon>
        <taxon>Metazoa</taxon>
        <taxon>Spiralia</taxon>
        <taxon>Gnathifera</taxon>
        <taxon>Rotifera</taxon>
        <taxon>Eurotatoria</taxon>
        <taxon>Bdelloidea</taxon>
        <taxon>Adinetida</taxon>
        <taxon>Adinetidae</taxon>
        <taxon>Adineta</taxon>
    </lineage>
</organism>
<name>A0A820N5Z1_9BILA</name>
<dbReference type="GO" id="GO:0007018">
    <property type="term" value="P:microtubule-based movement"/>
    <property type="evidence" value="ECO:0007669"/>
    <property type="project" value="InterPro"/>
</dbReference>
<dbReference type="PANTHER" id="PTHR46532:SF11">
    <property type="entry name" value="DYNEIN AXONEMAL HEAVY CHAIN 12"/>
    <property type="match status" value="1"/>
</dbReference>
<proteinExistence type="predicted"/>
<reference evidence="2" key="1">
    <citation type="submission" date="2021-02" db="EMBL/GenBank/DDBJ databases">
        <authorList>
            <person name="Nowell W R."/>
        </authorList>
    </citation>
    <scope>NUCLEOTIDE SEQUENCE</scope>
</reference>
<protein>
    <recommendedName>
        <fullName evidence="1">Dynein heavy chain tail domain-containing protein</fullName>
    </recommendedName>
</protein>
<dbReference type="AlphaFoldDB" id="A0A820N5Z1"/>
<sequence length="163" mass="19025">MAELLRKTKSGYHQSFEALLNDVNESLDESKDIDLYLKPVAQHFDGVETTDFGETVPLYGPMFHTLCLMWANCKAYQRPTRIIVLLQELNNLVMKQASEFMEPLDLFKGEPDESMEKINQTVRALEAYQNAYTHYKGNMKNYFKNGEPVQEWDFSPKLVFARW</sequence>
<dbReference type="GO" id="GO:0005858">
    <property type="term" value="C:axonemal dynein complex"/>
    <property type="evidence" value="ECO:0007669"/>
    <property type="project" value="TreeGrafter"/>
</dbReference>
<gene>
    <name evidence="2" type="ORF">OXD698_LOCUS50506</name>
</gene>
<dbReference type="InterPro" id="IPR013594">
    <property type="entry name" value="Dynein_heavy_tail"/>
</dbReference>
<dbReference type="GO" id="GO:0051959">
    <property type="term" value="F:dynein light intermediate chain binding"/>
    <property type="evidence" value="ECO:0007669"/>
    <property type="project" value="InterPro"/>
</dbReference>